<dbReference type="EMBL" id="KN848072">
    <property type="protein sequence ID" value="KIX98088.1"/>
    <property type="molecule type" value="Genomic_DNA"/>
</dbReference>
<dbReference type="OrthoDB" id="4951845at2759"/>
<dbReference type="Gene3D" id="3.40.30.10">
    <property type="entry name" value="Glutaredoxin"/>
    <property type="match status" value="1"/>
</dbReference>
<organism evidence="2 3">
    <name type="scientific">Fonsecaea multimorphosa CBS 102226</name>
    <dbReference type="NCBI Taxonomy" id="1442371"/>
    <lineage>
        <taxon>Eukaryota</taxon>
        <taxon>Fungi</taxon>
        <taxon>Dikarya</taxon>
        <taxon>Ascomycota</taxon>
        <taxon>Pezizomycotina</taxon>
        <taxon>Eurotiomycetes</taxon>
        <taxon>Chaetothyriomycetidae</taxon>
        <taxon>Chaetothyriales</taxon>
        <taxon>Herpotrichiellaceae</taxon>
        <taxon>Fonsecaea</taxon>
    </lineage>
</organism>
<dbReference type="Proteomes" id="UP000053411">
    <property type="component" value="Unassembled WGS sequence"/>
</dbReference>
<gene>
    <name evidence="2" type="ORF">Z520_06168</name>
</gene>
<evidence type="ECO:0000259" key="1">
    <source>
        <dbReference type="Pfam" id="PF22041"/>
    </source>
</evidence>
<dbReference type="AlphaFoldDB" id="A0A0D2KN10"/>
<protein>
    <recommendedName>
        <fullName evidence="1">Glutathione S-transferase UstS-like C-terminal domain-containing protein</fullName>
    </recommendedName>
</protein>
<name>A0A0D2KN10_9EURO</name>
<reference evidence="2 3" key="1">
    <citation type="submission" date="2015-01" db="EMBL/GenBank/DDBJ databases">
        <title>The Genome Sequence of Fonsecaea multimorphosa CBS 102226.</title>
        <authorList>
            <consortium name="The Broad Institute Genomics Platform"/>
            <person name="Cuomo C."/>
            <person name="de Hoog S."/>
            <person name="Gorbushina A."/>
            <person name="Stielow B."/>
            <person name="Teixiera M."/>
            <person name="Abouelleil A."/>
            <person name="Chapman S.B."/>
            <person name="Priest M."/>
            <person name="Young S.K."/>
            <person name="Wortman J."/>
            <person name="Nusbaum C."/>
            <person name="Birren B."/>
        </authorList>
    </citation>
    <scope>NUCLEOTIDE SEQUENCE [LARGE SCALE GENOMIC DNA]</scope>
    <source>
        <strain evidence="2 3">CBS 102226</strain>
    </source>
</reference>
<dbReference type="GeneID" id="27711914"/>
<dbReference type="RefSeq" id="XP_016632211.1">
    <property type="nucleotide sequence ID" value="XM_016776669.1"/>
</dbReference>
<dbReference type="InterPro" id="IPR054416">
    <property type="entry name" value="GST_UstS-like_C"/>
</dbReference>
<dbReference type="Gene3D" id="1.20.1050.10">
    <property type="match status" value="1"/>
</dbReference>
<sequence length="394" mass="44837">MLRSVATLSKRSDAARQATRRCSKGRSLWTGGFEDSTESSSRKRLLLFDIANDQSPFSSQRTHSYFSPNTIRSRLALHYKGLAYTQSWISYPEIEPLWQELKIPIPPHEEVSGTKRRTSPTCTLPILLLGAEDFQEDALTRLHDAKIPGVHETVQTRYGIFTPVVSTLGIAMALEVLFRDGDPERYYPPLFPDRFSIEQTQDVQSIVTGLLPATRRLIIPSVPDILDDRGKEYFTRTRCEWFGVSSLDELRPKTPEETDRLWADIEAKLEPILRTLHDCPLVKGPELHDSLDWNIEGDPRARSAVSEQSVASSVPVRYLSGGPSPTYADFILMAFLAWIARVDMDAWARLTLYIGDGVLEDLWMGCLPYLRSGVYVETLEWFKPDLKRPYSLRK</sequence>
<feature type="domain" description="Glutathione S-transferase UstS-like C-terminal" evidence="1">
    <location>
        <begin position="209"/>
        <end position="277"/>
    </location>
</feature>
<evidence type="ECO:0000313" key="3">
    <source>
        <dbReference type="Proteomes" id="UP000053411"/>
    </source>
</evidence>
<dbReference type="Pfam" id="PF22041">
    <property type="entry name" value="GST_C_7"/>
    <property type="match status" value="1"/>
</dbReference>
<dbReference type="STRING" id="1442371.A0A0D2KN10"/>
<proteinExistence type="predicted"/>
<evidence type="ECO:0000313" key="2">
    <source>
        <dbReference type="EMBL" id="KIX98088.1"/>
    </source>
</evidence>
<accession>A0A0D2KN10</accession>
<keyword evidence="3" id="KW-1185">Reference proteome</keyword>
<dbReference type="VEuPathDB" id="FungiDB:Z520_06168"/>